<keyword evidence="2" id="KW-1185">Reference proteome</keyword>
<reference evidence="2" key="1">
    <citation type="journal article" date="2023" name="Nat. Plants">
        <title>Single-cell RNA sequencing provides a high-resolution roadmap for understanding the multicellular compartmentation of specialized metabolism.</title>
        <authorList>
            <person name="Sun S."/>
            <person name="Shen X."/>
            <person name="Li Y."/>
            <person name="Li Y."/>
            <person name="Wang S."/>
            <person name="Li R."/>
            <person name="Zhang H."/>
            <person name="Shen G."/>
            <person name="Guo B."/>
            <person name="Wei J."/>
            <person name="Xu J."/>
            <person name="St-Pierre B."/>
            <person name="Chen S."/>
            <person name="Sun C."/>
        </authorList>
    </citation>
    <scope>NUCLEOTIDE SEQUENCE [LARGE SCALE GENOMIC DNA]</scope>
</reference>
<sequence>MKRGNLPTRELFLWRRRCCSQLQKPPATHLFEILAPADKIPGFRAHWIPKLATEKTDPSFYTWPSIAGLFLKKWRSAEESIARKHLVEQVFVLKDELRENSDDVENFGRVLKEKGVPLFRRHPDGAAIVELLKQLNSSPDFAFQVFDWRREHVDYHAPMTIEEYAKGITIAGRLKDADLATEIFQEAANKNLKATSTYNALMSAYVFNGLAAKCQSLFRDLKREPTCTPTIVTYNILISMFGRLMLVDHMEATLREIKDLNLSPNLSTYNNLITGYITAWMWKKMEMTYMIMKAEGVKPDLSTHLLMLRGYAHSGELKKMEEMYEVVKDHVNSREIPLIRAMVCAYCRSSVPNRVEKIEEMLKLIPEDDYRPWLNVLLIRMYANEDLLDQMENLITEALEHNTSVTKASIMRSIVASYFRSGAVDKLAIFVKHAESAGWKICRSLYHCKMIMYASEKRIAEMEGVLDEMDRVNMNLSKKTLWILYHAYSNCGEKDKVEQVLGMLCKHGYKIPLDACCS</sequence>
<evidence type="ECO:0000313" key="1">
    <source>
        <dbReference type="EMBL" id="KAI5680358.1"/>
    </source>
</evidence>
<protein>
    <submittedName>
        <fullName evidence="1">Uncharacterized protein</fullName>
    </submittedName>
</protein>
<name>A0ACC0C6E8_CATRO</name>
<evidence type="ECO:0000313" key="2">
    <source>
        <dbReference type="Proteomes" id="UP001060085"/>
    </source>
</evidence>
<dbReference type="Proteomes" id="UP001060085">
    <property type="component" value="Linkage Group LG01"/>
</dbReference>
<comment type="caution">
    <text evidence="1">The sequence shown here is derived from an EMBL/GenBank/DDBJ whole genome shotgun (WGS) entry which is preliminary data.</text>
</comment>
<gene>
    <name evidence="1" type="ORF">M9H77_01585</name>
</gene>
<organism evidence="1 2">
    <name type="scientific">Catharanthus roseus</name>
    <name type="common">Madagascar periwinkle</name>
    <name type="synonym">Vinca rosea</name>
    <dbReference type="NCBI Taxonomy" id="4058"/>
    <lineage>
        <taxon>Eukaryota</taxon>
        <taxon>Viridiplantae</taxon>
        <taxon>Streptophyta</taxon>
        <taxon>Embryophyta</taxon>
        <taxon>Tracheophyta</taxon>
        <taxon>Spermatophyta</taxon>
        <taxon>Magnoliopsida</taxon>
        <taxon>eudicotyledons</taxon>
        <taxon>Gunneridae</taxon>
        <taxon>Pentapetalae</taxon>
        <taxon>asterids</taxon>
        <taxon>lamiids</taxon>
        <taxon>Gentianales</taxon>
        <taxon>Apocynaceae</taxon>
        <taxon>Rauvolfioideae</taxon>
        <taxon>Vinceae</taxon>
        <taxon>Catharanthinae</taxon>
        <taxon>Catharanthus</taxon>
    </lineage>
</organism>
<dbReference type="EMBL" id="CM044701">
    <property type="protein sequence ID" value="KAI5680358.1"/>
    <property type="molecule type" value="Genomic_DNA"/>
</dbReference>
<proteinExistence type="predicted"/>
<accession>A0ACC0C6E8</accession>